<accession>A0ABT4HQ67</accession>
<dbReference type="EMBL" id="JAPQYE010000029">
    <property type="protein sequence ID" value="MCZ0732346.1"/>
    <property type="molecule type" value="Genomic_DNA"/>
</dbReference>
<comment type="caution">
    <text evidence="2">The sequence shown here is derived from an EMBL/GenBank/DDBJ whole genome shotgun (WGS) entry which is preliminary data.</text>
</comment>
<protein>
    <submittedName>
        <fullName evidence="2">Uncharacterized protein</fullName>
    </submittedName>
</protein>
<evidence type="ECO:0000313" key="2">
    <source>
        <dbReference type="EMBL" id="MCZ0732346.1"/>
    </source>
</evidence>
<evidence type="ECO:0000256" key="1">
    <source>
        <dbReference type="SAM" id="MobiDB-lite"/>
    </source>
</evidence>
<feature type="compositionally biased region" description="Polar residues" evidence="1">
    <location>
        <begin position="33"/>
        <end position="49"/>
    </location>
</feature>
<organism evidence="2 3">
    <name type="scientific">Mycolicibacterium iranicum</name>
    <name type="common">Mycobacterium iranicum</name>
    <dbReference type="NCBI Taxonomy" id="912594"/>
    <lineage>
        <taxon>Bacteria</taxon>
        <taxon>Bacillati</taxon>
        <taxon>Actinomycetota</taxon>
        <taxon>Actinomycetes</taxon>
        <taxon>Mycobacteriales</taxon>
        <taxon>Mycobacteriaceae</taxon>
        <taxon>Mycolicibacterium</taxon>
    </lineage>
</organism>
<dbReference type="Proteomes" id="UP001084650">
    <property type="component" value="Unassembled WGS sequence"/>
</dbReference>
<evidence type="ECO:0000313" key="3">
    <source>
        <dbReference type="Proteomes" id="UP001084650"/>
    </source>
</evidence>
<sequence length="49" mass="5270">MTNGEAITTYEHQNHCSTTTKQLPAMAAGHPTQLGNSKPLSNNHIQHGT</sequence>
<keyword evidence="3" id="KW-1185">Reference proteome</keyword>
<feature type="region of interest" description="Disordered" evidence="1">
    <location>
        <begin position="1"/>
        <end position="49"/>
    </location>
</feature>
<name>A0ABT4HQ67_MYCIR</name>
<gene>
    <name evidence="2" type="ORF">OY187_30290</name>
</gene>
<dbReference type="RefSeq" id="WP_268788055.1">
    <property type="nucleotide sequence ID" value="NZ_JAPQYE010000029.1"/>
</dbReference>
<reference evidence="2" key="1">
    <citation type="submission" date="2022-12" db="EMBL/GenBank/DDBJ databases">
        <title>Whole genome sequence of Mycolicibacterium iranicum strain SBH312.</title>
        <authorList>
            <person name="Jani J."/>
            <person name="Arifin Mustapha Z."/>
            <person name="Ahmed K."/>
            <person name="Kai Ling C."/>
        </authorList>
    </citation>
    <scope>NUCLEOTIDE SEQUENCE</scope>
    <source>
        <strain evidence="2">SBH312</strain>
    </source>
</reference>
<proteinExistence type="predicted"/>